<dbReference type="Proteomes" id="UP001153404">
    <property type="component" value="Unassembled WGS sequence"/>
</dbReference>
<protein>
    <submittedName>
        <fullName evidence="2">Cache domain-containing protein</fullName>
    </submittedName>
</protein>
<keyword evidence="1" id="KW-0472">Membrane</keyword>
<sequence length="289" mass="31906">MRKNWQNRLLLSYLPVFVTMVLSLILVTVLAINQISTRSAVNSNETLIQNISRIIDDDLLQIEKTMDNEVVIPNLFEPFYRQGESGAEGLSVTQASNTLRRIAANLPLIQSLYLVRPEDGFIQASDRSASLQGFGDKAFILEMQHKVGRYTWTGARTYNPSSFGASIPVVSLVRIADPVSNGLLVINVSAEALQNKIALIAREKNRSIELLDQEGLTITGINLPSPSIGKTQQEAMSQTTSDYTGWSVRSKIAPGYSSSPQQRLAVGRHRTAPAARLRLLDRPDLQTTL</sequence>
<keyword evidence="1" id="KW-0812">Transmembrane</keyword>
<dbReference type="RefSeq" id="WP_277532199.1">
    <property type="nucleotide sequence ID" value="NZ_JAPDIA010000003.1"/>
</dbReference>
<evidence type="ECO:0000256" key="1">
    <source>
        <dbReference type="SAM" id="Phobius"/>
    </source>
</evidence>
<accession>A0A9X4KTB9</accession>
<keyword evidence="3" id="KW-1185">Reference proteome</keyword>
<keyword evidence="1" id="KW-1133">Transmembrane helix</keyword>
<dbReference type="EMBL" id="JAPDIA010000003">
    <property type="protein sequence ID" value="MDG0810393.1"/>
    <property type="molecule type" value="Genomic_DNA"/>
</dbReference>
<dbReference type="AlphaFoldDB" id="A0A9X4KTB9"/>
<evidence type="ECO:0000313" key="3">
    <source>
        <dbReference type="Proteomes" id="UP001153404"/>
    </source>
</evidence>
<reference evidence="2" key="1">
    <citation type="submission" date="2022-10" db="EMBL/GenBank/DDBJ databases">
        <title>Comparative genomic analysis of Cohnella hashimotonis sp. nov., isolated from the International Space Station.</title>
        <authorList>
            <person name="Simpson A."/>
            <person name="Venkateswaran K."/>
        </authorList>
    </citation>
    <scope>NUCLEOTIDE SEQUENCE</scope>
    <source>
        <strain evidence="2">DSM 28161</strain>
    </source>
</reference>
<evidence type="ECO:0000313" key="2">
    <source>
        <dbReference type="EMBL" id="MDG0810393.1"/>
    </source>
</evidence>
<feature type="transmembrane region" description="Helical" evidence="1">
    <location>
        <begin position="12"/>
        <end position="32"/>
    </location>
</feature>
<comment type="caution">
    <text evidence="2">The sequence shown here is derived from an EMBL/GenBank/DDBJ whole genome shotgun (WGS) entry which is preliminary data.</text>
</comment>
<gene>
    <name evidence="2" type="ORF">OMP40_14315</name>
</gene>
<proteinExistence type="predicted"/>
<organism evidence="2 3">
    <name type="scientific">Cohnella rhizosphaerae</name>
    <dbReference type="NCBI Taxonomy" id="1457232"/>
    <lineage>
        <taxon>Bacteria</taxon>
        <taxon>Bacillati</taxon>
        <taxon>Bacillota</taxon>
        <taxon>Bacilli</taxon>
        <taxon>Bacillales</taxon>
        <taxon>Paenibacillaceae</taxon>
        <taxon>Cohnella</taxon>
    </lineage>
</organism>
<name>A0A9X4KTB9_9BACL</name>